<organism evidence="2 3">
    <name type="scientific">Euphydryas editha</name>
    <name type="common">Edith's checkerspot</name>
    <dbReference type="NCBI Taxonomy" id="104508"/>
    <lineage>
        <taxon>Eukaryota</taxon>
        <taxon>Metazoa</taxon>
        <taxon>Ecdysozoa</taxon>
        <taxon>Arthropoda</taxon>
        <taxon>Hexapoda</taxon>
        <taxon>Insecta</taxon>
        <taxon>Pterygota</taxon>
        <taxon>Neoptera</taxon>
        <taxon>Endopterygota</taxon>
        <taxon>Lepidoptera</taxon>
        <taxon>Glossata</taxon>
        <taxon>Ditrysia</taxon>
        <taxon>Papilionoidea</taxon>
        <taxon>Nymphalidae</taxon>
        <taxon>Nymphalinae</taxon>
        <taxon>Euphydryas</taxon>
    </lineage>
</organism>
<name>A0AAU9TY70_EUPED</name>
<comment type="caution">
    <text evidence="2">The sequence shown here is derived from an EMBL/GenBank/DDBJ whole genome shotgun (WGS) entry which is preliminary data.</text>
</comment>
<dbReference type="AlphaFoldDB" id="A0AAU9TY70"/>
<evidence type="ECO:0000256" key="1">
    <source>
        <dbReference type="SAM" id="MobiDB-lite"/>
    </source>
</evidence>
<keyword evidence="3" id="KW-1185">Reference proteome</keyword>
<feature type="compositionally biased region" description="Basic and acidic residues" evidence="1">
    <location>
        <begin position="28"/>
        <end position="56"/>
    </location>
</feature>
<feature type="region of interest" description="Disordered" evidence="1">
    <location>
        <begin position="1"/>
        <end position="56"/>
    </location>
</feature>
<proteinExistence type="predicted"/>
<evidence type="ECO:0000313" key="3">
    <source>
        <dbReference type="Proteomes" id="UP001153954"/>
    </source>
</evidence>
<protein>
    <submittedName>
        <fullName evidence="2">Uncharacterized protein</fullName>
    </submittedName>
</protein>
<reference evidence="2" key="1">
    <citation type="submission" date="2022-03" db="EMBL/GenBank/DDBJ databases">
        <authorList>
            <person name="Tunstrom K."/>
        </authorList>
    </citation>
    <scope>NUCLEOTIDE SEQUENCE</scope>
</reference>
<dbReference type="EMBL" id="CAKOGL010000012">
    <property type="protein sequence ID" value="CAH2092569.1"/>
    <property type="molecule type" value="Genomic_DNA"/>
</dbReference>
<evidence type="ECO:0000313" key="2">
    <source>
        <dbReference type="EMBL" id="CAH2092569.1"/>
    </source>
</evidence>
<dbReference type="Proteomes" id="UP001153954">
    <property type="component" value="Unassembled WGS sequence"/>
</dbReference>
<sequence>MLETPEHVQEVNCGQSGGTSGDDTDGEAPDRPEGHEPFGRGIRWESYRNRSGPDRHRVEAVSRVSRWEPVRSTERLEPVDGTEPVRCRVRARH</sequence>
<gene>
    <name evidence="2" type="ORF">EEDITHA_LOCUS8320</name>
</gene>
<accession>A0AAU9TY70</accession>